<keyword evidence="1" id="KW-0472">Membrane</keyword>
<evidence type="ECO:0000313" key="2">
    <source>
        <dbReference type="EMBL" id="KAF5842683.1"/>
    </source>
</evidence>
<gene>
    <name evidence="2" type="ORF">DUNSADRAFT_5759</name>
</gene>
<keyword evidence="1" id="KW-0812">Transmembrane</keyword>
<dbReference type="Proteomes" id="UP000815325">
    <property type="component" value="Unassembled WGS sequence"/>
</dbReference>
<protein>
    <submittedName>
        <fullName evidence="2">Protein plant cadmium resistance 7</fullName>
    </submittedName>
</protein>
<evidence type="ECO:0000313" key="3">
    <source>
        <dbReference type="Proteomes" id="UP000815325"/>
    </source>
</evidence>
<feature type="transmembrane region" description="Helical" evidence="1">
    <location>
        <begin position="29"/>
        <end position="49"/>
    </location>
</feature>
<organism evidence="2 3">
    <name type="scientific">Dunaliella salina</name>
    <name type="common">Green alga</name>
    <name type="synonym">Protococcus salinus</name>
    <dbReference type="NCBI Taxonomy" id="3046"/>
    <lineage>
        <taxon>Eukaryota</taxon>
        <taxon>Viridiplantae</taxon>
        <taxon>Chlorophyta</taxon>
        <taxon>core chlorophytes</taxon>
        <taxon>Chlorophyceae</taxon>
        <taxon>CS clade</taxon>
        <taxon>Chlamydomonadales</taxon>
        <taxon>Dunaliellaceae</taxon>
        <taxon>Dunaliella</taxon>
    </lineage>
</organism>
<proteinExistence type="predicted"/>
<evidence type="ECO:0000256" key="1">
    <source>
        <dbReference type="SAM" id="Phobius"/>
    </source>
</evidence>
<accession>A0ABQ7H749</accession>
<dbReference type="InterPro" id="IPR006461">
    <property type="entry name" value="PLAC_motif_containing"/>
</dbReference>
<sequence>MSKEWSSGLFSCFDDCMILLCGCCLPCHLYLLHCCLYFCCTPFACIFAGSTRAMVRNKYGLSEQPCNDCCVHCFCSPCALCQEARQLKVN</sequence>
<dbReference type="NCBIfam" id="TIGR01571">
    <property type="entry name" value="A_thal_Cys_rich"/>
    <property type="match status" value="1"/>
</dbReference>
<keyword evidence="3" id="KW-1185">Reference proteome</keyword>
<dbReference type="Pfam" id="PF04749">
    <property type="entry name" value="PLAC8"/>
    <property type="match status" value="1"/>
</dbReference>
<keyword evidence="1" id="KW-1133">Transmembrane helix</keyword>
<reference evidence="2" key="1">
    <citation type="submission" date="2017-08" db="EMBL/GenBank/DDBJ databases">
        <authorList>
            <person name="Polle J.E."/>
            <person name="Barry K."/>
            <person name="Cushman J."/>
            <person name="Schmutz J."/>
            <person name="Tran D."/>
            <person name="Hathwaick L.T."/>
            <person name="Yim W.C."/>
            <person name="Jenkins J."/>
            <person name="Mckie-Krisberg Z.M."/>
            <person name="Prochnik S."/>
            <person name="Lindquist E."/>
            <person name="Dockter R.B."/>
            <person name="Adam C."/>
            <person name="Molina H."/>
            <person name="Bunkerborg J."/>
            <person name="Jin E."/>
            <person name="Buchheim M."/>
            <person name="Magnuson J."/>
        </authorList>
    </citation>
    <scope>NUCLEOTIDE SEQUENCE</scope>
    <source>
        <strain evidence="2">CCAP 19/18</strain>
    </source>
</reference>
<comment type="caution">
    <text evidence="2">The sequence shown here is derived from an EMBL/GenBank/DDBJ whole genome shotgun (WGS) entry which is preliminary data.</text>
</comment>
<name>A0ABQ7H749_DUNSA</name>
<dbReference type="PANTHER" id="PTHR15907">
    <property type="entry name" value="DUF614 FAMILY PROTEIN-RELATED"/>
    <property type="match status" value="1"/>
</dbReference>
<dbReference type="EMBL" id="MU069457">
    <property type="protein sequence ID" value="KAF5842683.1"/>
    <property type="molecule type" value="Genomic_DNA"/>
</dbReference>